<reference evidence="2" key="1">
    <citation type="submission" date="2023-03" db="EMBL/GenBank/DDBJ databases">
        <title>Massive genome expansion in bonnet fungi (Mycena s.s.) driven by repeated elements and novel gene families across ecological guilds.</title>
        <authorList>
            <consortium name="Lawrence Berkeley National Laboratory"/>
            <person name="Harder C.B."/>
            <person name="Miyauchi S."/>
            <person name="Viragh M."/>
            <person name="Kuo A."/>
            <person name="Thoen E."/>
            <person name="Andreopoulos B."/>
            <person name="Lu D."/>
            <person name="Skrede I."/>
            <person name="Drula E."/>
            <person name="Henrissat B."/>
            <person name="Morin E."/>
            <person name="Kohler A."/>
            <person name="Barry K."/>
            <person name="LaButti K."/>
            <person name="Morin E."/>
            <person name="Salamov A."/>
            <person name="Lipzen A."/>
            <person name="Mereny Z."/>
            <person name="Hegedus B."/>
            <person name="Baldrian P."/>
            <person name="Stursova M."/>
            <person name="Weitz H."/>
            <person name="Taylor A."/>
            <person name="Grigoriev I.V."/>
            <person name="Nagy L.G."/>
            <person name="Martin F."/>
            <person name="Kauserud H."/>
        </authorList>
    </citation>
    <scope>NUCLEOTIDE SEQUENCE</scope>
    <source>
        <strain evidence="2">CBHHK067</strain>
    </source>
</reference>
<feature type="region of interest" description="Disordered" evidence="1">
    <location>
        <begin position="74"/>
        <end position="94"/>
    </location>
</feature>
<keyword evidence="3" id="KW-1185">Reference proteome</keyword>
<organism evidence="2 3">
    <name type="scientific">Mycena rosella</name>
    <name type="common">Pink bonnet</name>
    <name type="synonym">Agaricus rosellus</name>
    <dbReference type="NCBI Taxonomy" id="1033263"/>
    <lineage>
        <taxon>Eukaryota</taxon>
        <taxon>Fungi</taxon>
        <taxon>Dikarya</taxon>
        <taxon>Basidiomycota</taxon>
        <taxon>Agaricomycotina</taxon>
        <taxon>Agaricomycetes</taxon>
        <taxon>Agaricomycetidae</taxon>
        <taxon>Agaricales</taxon>
        <taxon>Marasmiineae</taxon>
        <taxon>Mycenaceae</taxon>
        <taxon>Mycena</taxon>
    </lineage>
</organism>
<evidence type="ECO:0000313" key="3">
    <source>
        <dbReference type="Proteomes" id="UP001221757"/>
    </source>
</evidence>
<accession>A0AAD7H3K2</accession>
<evidence type="ECO:0000313" key="2">
    <source>
        <dbReference type="EMBL" id="KAJ7710950.1"/>
    </source>
</evidence>
<name>A0AAD7H3K2_MYCRO</name>
<comment type="caution">
    <text evidence="2">The sequence shown here is derived from an EMBL/GenBank/DDBJ whole genome shotgun (WGS) entry which is preliminary data.</text>
</comment>
<evidence type="ECO:0000256" key="1">
    <source>
        <dbReference type="SAM" id="MobiDB-lite"/>
    </source>
</evidence>
<sequence>MRAPIPFLMTPVRRPTPPASHPPILLRRWTTDPLGKSSYRRSACGLQDGGTAAKRRVERSCGDLWTRAASQPCARLHASRGSGCRAPLTPGAAE</sequence>
<dbReference type="Proteomes" id="UP001221757">
    <property type="component" value="Unassembled WGS sequence"/>
</dbReference>
<protein>
    <submittedName>
        <fullName evidence="2">Uncharacterized protein</fullName>
    </submittedName>
</protein>
<proteinExistence type="predicted"/>
<gene>
    <name evidence="2" type="ORF">B0H17DRAFT_6368</name>
</gene>
<dbReference type="EMBL" id="JARKIE010000001">
    <property type="protein sequence ID" value="KAJ7710950.1"/>
    <property type="molecule type" value="Genomic_DNA"/>
</dbReference>
<feature type="region of interest" description="Disordered" evidence="1">
    <location>
        <begin position="1"/>
        <end position="28"/>
    </location>
</feature>
<dbReference type="AlphaFoldDB" id="A0AAD7H3K2"/>